<name>A0A087UD23_STEMI</name>
<accession>A0A087UD23</accession>
<dbReference type="OrthoDB" id="118105at2759"/>
<evidence type="ECO:0000313" key="2">
    <source>
        <dbReference type="Proteomes" id="UP000054359"/>
    </source>
</evidence>
<dbReference type="EMBL" id="KK119277">
    <property type="protein sequence ID" value="KFM75262.1"/>
    <property type="molecule type" value="Genomic_DNA"/>
</dbReference>
<feature type="non-terminal residue" evidence="1">
    <location>
        <position position="68"/>
    </location>
</feature>
<keyword evidence="2" id="KW-1185">Reference proteome</keyword>
<evidence type="ECO:0008006" key="3">
    <source>
        <dbReference type="Google" id="ProtNLM"/>
    </source>
</evidence>
<protein>
    <recommendedName>
        <fullName evidence="3">PiggyBac transposable element-derived protein 4 C-terminal zinc-ribbon domain-containing protein</fullName>
    </recommendedName>
</protein>
<dbReference type="Proteomes" id="UP000054359">
    <property type="component" value="Unassembled WGS sequence"/>
</dbReference>
<sequence length="68" mass="7894">MAIKKHKPVVDAAIRLQENKRQPSKTASRRCALCSTKKKPVRIVWKVRTFKAALCLKTKNCFHEYHSD</sequence>
<proteinExistence type="predicted"/>
<reference evidence="1 2" key="1">
    <citation type="submission" date="2013-11" db="EMBL/GenBank/DDBJ databases">
        <title>Genome sequencing of Stegodyphus mimosarum.</title>
        <authorList>
            <person name="Bechsgaard J."/>
        </authorList>
    </citation>
    <scope>NUCLEOTIDE SEQUENCE [LARGE SCALE GENOMIC DNA]</scope>
</reference>
<dbReference type="AlphaFoldDB" id="A0A087UD23"/>
<evidence type="ECO:0000313" key="1">
    <source>
        <dbReference type="EMBL" id="KFM75262.1"/>
    </source>
</evidence>
<gene>
    <name evidence="1" type="ORF">X975_26909</name>
</gene>
<organism evidence="1 2">
    <name type="scientific">Stegodyphus mimosarum</name>
    <name type="common">African social velvet spider</name>
    <dbReference type="NCBI Taxonomy" id="407821"/>
    <lineage>
        <taxon>Eukaryota</taxon>
        <taxon>Metazoa</taxon>
        <taxon>Ecdysozoa</taxon>
        <taxon>Arthropoda</taxon>
        <taxon>Chelicerata</taxon>
        <taxon>Arachnida</taxon>
        <taxon>Araneae</taxon>
        <taxon>Araneomorphae</taxon>
        <taxon>Entelegynae</taxon>
        <taxon>Eresoidea</taxon>
        <taxon>Eresidae</taxon>
        <taxon>Stegodyphus</taxon>
    </lineage>
</organism>